<name>A0A9P1D0C0_9DINO</name>
<reference evidence="3" key="2">
    <citation type="submission" date="2024-04" db="EMBL/GenBank/DDBJ databases">
        <authorList>
            <person name="Chen Y."/>
            <person name="Shah S."/>
            <person name="Dougan E. K."/>
            <person name="Thang M."/>
            <person name="Chan C."/>
        </authorList>
    </citation>
    <scope>NUCLEOTIDE SEQUENCE [LARGE SCALE GENOMIC DNA]</scope>
</reference>
<evidence type="ECO:0000256" key="1">
    <source>
        <dbReference type="SAM" id="MobiDB-lite"/>
    </source>
</evidence>
<evidence type="ECO:0000313" key="3">
    <source>
        <dbReference type="EMBL" id="CAL1153996.1"/>
    </source>
</evidence>
<feature type="compositionally biased region" description="Pro residues" evidence="1">
    <location>
        <begin position="154"/>
        <end position="169"/>
    </location>
</feature>
<protein>
    <submittedName>
        <fullName evidence="2">Uncharacterized protein</fullName>
    </submittedName>
</protein>
<evidence type="ECO:0000313" key="2">
    <source>
        <dbReference type="EMBL" id="CAI4000621.1"/>
    </source>
</evidence>
<dbReference type="EMBL" id="CAMXCT020002813">
    <property type="protein sequence ID" value="CAL1153996.1"/>
    <property type="molecule type" value="Genomic_DNA"/>
</dbReference>
<proteinExistence type="predicted"/>
<dbReference type="OrthoDB" id="435883at2759"/>
<feature type="compositionally biased region" description="Pro residues" evidence="1">
    <location>
        <begin position="176"/>
        <end position="209"/>
    </location>
</feature>
<comment type="caution">
    <text evidence="2">The sequence shown here is derived from an EMBL/GenBank/DDBJ whole genome shotgun (WGS) entry which is preliminary data.</text>
</comment>
<dbReference type="Proteomes" id="UP001152797">
    <property type="component" value="Unassembled WGS sequence"/>
</dbReference>
<evidence type="ECO:0000313" key="4">
    <source>
        <dbReference type="Proteomes" id="UP001152797"/>
    </source>
</evidence>
<dbReference type="EMBL" id="CAMXCT030002813">
    <property type="protein sequence ID" value="CAL4787933.1"/>
    <property type="molecule type" value="Genomic_DNA"/>
</dbReference>
<organism evidence="2">
    <name type="scientific">Cladocopium goreaui</name>
    <dbReference type="NCBI Taxonomy" id="2562237"/>
    <lineage>
        <taxon>Eukaryota</taxon>
        <taxon>Sar</taxon>
        <taxon>Alveolata</taxon>
        <taxon>Dinophyceae</taxon>
        <taxon>Suessiales</taxon>
        <taxon>Symbiodiniaceae</taxon>
        <taxon>Cladocopium</taxon>
    </lineage>
</organism>
<feature type="compositionally biased region" description="Low complexity" evidence="1">
    <location>
        <begin position="233"/>
        <end position="246"/>
    </location>
</feature>
<reference evidence="2" key="1">
    <citation type="submission" date="2022-10" db="EMBL/GenBank/DDBJ databases">
        <authorList>
            <person name="Chen Y."/>
            <person name="Dougan E. K."/>
            <person name="Chan C."/>
            <person name="Rhodes N."/>
            <person name="Thang M."/>
        </authorList>
    </citation>
    <scope>NUCLEOTIDE SEQUENCE</scope>
</reference>
<dbReference type="EMBL" id="CAMXCT010002813">
    <property type="protein sequence ID" value="CAI4000621.1"/>
    <property type="molecule type" value="Genomic_DNA"/>
</dbReference>
<feature type="compositionally biased region" description="Pro residues" evidence="1">
    <location>
        <begin position="112"/>
        <end position="136"/>
    </location>
</feature>
<accession>A0A9P1D0C0</accession>
<dbReference type="PRINTS" id="PR01217">
    <property type="entry name" value="PRICHEXTENSN"/>
</dbReference>
<sequence>MTLMPAAVQAPVLPCRAAQRNVQAYRSPRVARASLFRKAPPPPPPFWQQPQTWAVVALAVGIALGVRYLYRRSKKETAPKMSMAEMYFRLEKSALAGTVTSSPETTSAPSTDPAPPSKPLPTATPPSPVAMPPPAPTSTAAPAAETKKEEKTPPKPAAAPAPSSPPTATPPAAATMPPPAPTTPPPAPTTPPPAPTTPPPAATTPPPAAKAPKAEKSAPPAAKAPKAEKSEKSAPPATKSTTTPEAKTPPPAPTPSADSKETKPEKPPAESPKESKVAKAEEKSSAEAKEKKGFGWLLNRNKTVEAPKLAELLQGDDADAPVKFLRAVASELCLDTPGFFDGTEGLTVVPDSVPAKSILLHAAVQAEAEKLQPKEAAEGTVKVAKSMIRELVEKAAAIKDSKGKREVLDKVVLLATNSQSLTNTITPDVEAGTPVYEGSLRYKTVEALFDVYLDNCVDDMQETTTAMFGSLMSGQEAPQMSMEQMEARAADAEKAQNTLAAVFKISEGKAQKLLEKKMKVATDQVQKDLMSGLMSGNS</sequence>
<gene>
    <name evidence="2" type="ORF">C1SCF055_LOCUS26727</name>
</gene>
<dbReference type="AlphaFoldDB" id="A0A9P1D0C0"/>
<feature type="region of interest" description="Disordered" evidence="1">
    <location>
        <begin position="98"/>
        <end position="289"/>
    </location>
</feature>
<feature type="compositionally biased region" description="Basic and acidic residues" evidence="1">
    <location>
        <begin position="258"/>
        <end position="289"/>
    </location>
</feature>
<keyword evidence="4" id="KW-1185">Reference proteome</keyword>
<feature type="compositionally biased region" description="Low complexity" evidence="1">
    <location>
        <begin position="100"/>
        <end position="111"/>
    </location>
</feature>